<proteinExistence type="predicted"/>
<evidence type="ECO:0000313" key="2">
    <source>
        <dbReference type="EMBL" id="KPV45273.1"/>
    </source>
</evidence>
<gene>
    <name evidence="2" type="ORF">AN477_02445</name>
</gene>
<dbReference type="PANTHER" id="PTHR33303">
    <property type="entry name" value="CYTOPLASMIC PROTEIN-RELATED"/>
    <property type="match status" value="1"/>
</dbReference>
<evidence type="ECO:0000259" key="1">
    <source>
        <dbReference type="SMART" id="SM00881"/>
    </source>
</evidence>
<organism evidence="2 3">
    <name type="scientific">Alicyclobacillus ferrooxydans</name>
    <dbReference type="NCBI Taxonomy" id="471514"/>
    <lineage>
        <taxon>Bacteria</taxon>
        <taxon>Bacillati</taxon>
        <taxon>Bacillota</taxon>
        <taxon>Bacilli</taxon>
        <taxon>Bacillales</taxon>
        <taxon>Alicyclobacillaceae</taxon>
        <taxon>Alicyclobacillus</taxon>
    </lineage>
</organism>
<dbReference type="SUPFAM" id="SSF51735">
    <property type="entry name" value="NAD(P)-binding Rossmann-fold domains"/>
    <property type="match status" value="1"/>
</dbReference>
<sequence length="138" mass="14786">MNTADASMFDLLSHSQSVALLGVSPRPDTPSYEVASYLQSQGYQLVPVTDGDDSVVGYPTAKSLDKVTEPVDVMSVFLTSDQAPALTDDVSRLGVKAIWVQPGCSANVEQACKQTGVPVYTNHCIMRDHQRLLGNAKA</sequence>
<evidence type="ECO:0000313" key="3">
    <source>
        <dbReference type="Proteomes" id="UP000050482"/>
    </source>
</evidence>
<dbReference type="InterPro" id="IPR003781">
    <property type="entry name" value="CoA-bd"/>
</dbReference>
<dbReference type="STRING" id="471514.AN477_02445"/>
<dbReference type="EMBL" id="LJCO01000011">
    <property type="protein sequence ID" value="KPV45273.1"/>
    <property type="molecule type" value="Genomic_DNA"/>
</dbReference>
<protein>
    <recommendedName>
        <fullName evidence="1">CoA-binding domain-containing protein</fullName>
    </recommendedName>
</protein>
<dbReference type="Proteomes" id="UP000050482">
    <property type="component" value="Unassembled WGS sequence"/>
</dbReference>
<dbReference type="PANTHER" id="PTHR33303:SF2">
    <property type="entry name" value="COA-BINDING DOMAIN-CONTAINING PROTEIN"/>
    <property type="match status" value="1"/>
</dbReference>
<dbReference type="SMART" id="SM00881">
    <property type="entry name" value="CoA_binding"/>
    <property type="match status" value="1"/>
</dbReference>
<dbReference type="Pfam" id="PF13380">
    <property type="entry name" value="CoA_binding_2"/>
    <property type="match status" value="1"/>
</dbReference>
<accession>A0A0P9CIN9</accession>
<dbReference type="RefSeq" id="WP_054967605.1">
    <property type="nucleotide sequence ID" value="NZ_LJCO01000011.1"/>
</dbReference>
<dbReference type="OrthoDB" id="9804695at2"/>
<dbReference type="Gene3D" id="3.40.50.720">
    <property type="entry name" value="NAD(P)-binding Rossmann-like Domain"/>
    <property type="match status" value="1"/>
</dbReference>
<dbReference type="AlphaFoldDB" id="A0A0P9CIN9"/>
<comment type="caution">
    <text evidence="2">The sequence shown here is derived from an EMBL/GenBank/DDBJ whole genome shotgun (WGS) entry which is preliminary data.</text>
</comment>
<name>A0A0P9CIN9_9BACL</name>
<feature type="domain" description="CoA-binding" evidence="1">
    <location>
        <begin position="11"/>
        <end position="104"/>
    </location>
</feature>
<dbReference type="PATRIC" id="fig|471514.4.peg.2831"/>
<keyword evidence="3" id="KW-1185">Reference proteome</keyword>
<dbReference type="InterPro" id="IPR036291">
    <property type="entry name" value="NAD(P)-bd_dom_sf"/>
</dbReference>
<reference evidence="2 3" key="1">
    <citation type="submission" date="2015-09" db="EMBL/GenBank/DDBJ databases">
        <title>Draft genome sequence of Alicyclobacillus ferrooxydans DSM 22381.</title>
        <authorList>
            <person name="Hemp J."/>
        </authorList>
    </citation>
    <scope>NUCLEOTIDE SEQUENCE [LARGE SCALE GENOMIC DNA]</scope>
    <source>
        <strain evidence="2 3">TC-34</strain>
    </source>
</reference>